<sequence length="63" mass="7108">MLIVVDQWRADFIPHLMRAEGRKPFLKTPNLDRLCREGLTFRNHVTTCVPCGPARASLLTGST</sequence>
<dbReference type="AlphaFoldDB" id="A0A7X6FS80"/>
<proteinExistence type="predicted"/>
<evidence type="ECO:0000313" key="2">
    <source>
        <dbReference type="EMBL" id="NKW10150.1"/>
    </source>
</evidence>
<keyword evidence="2" id="KW-0808">Transferase</keyword>
<dbReference type="GO" id="GO:0016740">
    <property type="term" value="F:transferase activity"/>
    <property type="evidence" value="ECO:0007669"/>
    <property type="project" value="UniProtKB-KW"/>
</dbReference>
<gene>
    <name evidence="2" type="ORF">HGG76_13640</name>
</gene>
<dbReference type="Proteomes" id="UP000558475">
    <property type="component" value="Unassembled WGS sequence"/>
</dbReference>
<feature type="domain" description="Sulfatase N-terminal" evidence="1">
    <location>
        <begin position="2"/>
        <end position="62"/>
    </location>
</feature>
<dbReference type="InterPro" id="IPR017850">
    <property type="entry name" value="Alkaline_phosphatase_core_sf"/>
</dbReference>
<name>A0A7X6FS80_9HYPH</name>
<dbReference type="GO" id="GO:0016787">
    <property type="term" value="F:hydrolase activity"/>
    <property type="evidence" value="ECO:0007669"/>
    <property type="project" value="UniProtKB-KW"/>
</dbReference>
<keyword evidence="2" id="KW-0378">Hydrolase</keyword>
<reference evidence="2 3" key="1">
    <citation type="submission" date="2020-04" db="EMBL/GenBank/DDBJ databases">
        <title>Whole genome sequencing of clinical and environmental type strains of Ochrobactrum.</title>
        <authorList>
            <person name="Dharne M."/>
        </authorList>
    </citation>
    <scope>NUCLEOTIDE SEQUENCE [LARGE SCALE GENOMIC DNA]</scope>
    <source>
        <strain evidence="2 3">DSM 13340</strain>
    </source>
</reference>
<evidence type="ECO:0000259" key="1">
    <source>
        <dbReference type="Pfam" id="PF00884"/>
    </source>
</evidence>
<dbReference type="SUPFAM" id="SSF53649">
    <property type="entry name" value="Alkaline phosphatase-like"/>
    <property type="match status" value="1"/>
</dbReference>
<dbReference type="Gene3D" id="3.40.720.10">
    <property type="entry name" value="Alkaline Phosphatase, subunit A"/>
    <property type="match status" value="1"/>
</dbReference>
<organism evidence="2 3">
    <name type="scientific">Brucella tritici</name>
    <dbReference type="NCBI Taxonomy" id="94626"/>
    <lineage>
        <taxon>Bacteria</taxon>
        <taxon>Pseudomonadati</taxon>
        <taxon>Pseudomonadota</taxon>
        <taxon>Alphaproteobacteria</taxon>
        <taxon>Hyphomicrobiales</taxon>
        <taxon>Brucellaceae</taxon>
        <taxon>Brucella/Ochrobactrum group</taxon>
        <taxon>Brucella</taxon>
    </lineage>
</organism>
<dbReference type="Pfam" id="PF00884">
    <property type="entry name" value="Sulfatase"/>
    <property type="match status" value="1"/>
</dbReference>
<dbReference type="InterPro" id="IPR000917">
    <property type="entry name" value="Sulfatase_N"/>
</dbReference>
<protein>
    <submittedName>
        <fullName evidence="2">Sulfatase-like hydrolase/transferase</fullName>
    </submittedName>
</protein>
<dbReference type="EMBL" id="JAAXZB010000001">
    <property type="protein sequence ID" value="NKW10150.1"/>
    <property type="molecule type" value="Genomic_DNA"/>
</dbReference>
<accession>A0A7X6FS80</accession>
<evidence type="ECO:0000313" key="3">
    <source>
        <dbReference type="Proteomes" id="UP000558475"/>
    </source>
</evidence>
<comment type="caution">
    <text evidence="2">The sequence shown here is derived from an EMBL/GenBank/DDBJ whole genome shotgun (WGS) entry which is preliminary data.</text>
</comment>